<dbReference type="InterPro" id="IPR038636">
    <property type="entry name" value="Wzi_sf"/>
</dbReference>
<dbReference type="Proteomes" id="UP000199577">
    <property type="component" value="Unassembled WGS sequence"/>
</dbReference>
<dbReference type="InterPro" id="IPR026950">
    <property type="entry name" value="Caps_assemb_Wzi"/>
</dbReference>
<keyword evidence="2" id="KW-1185">Reference proteome</keyword>
<dbReference type="STRING" id="623281.SAMN05421747_10891"/>
<gene>
    <name evidence="1" type="ORF">SAMN05421747_10891</name>
</gene>
<dbReference type="Gene3D" id="2.40.160.130">
    <property type="entry name" value="Capsule assembly protein Wzi"/>
    <property type="match status" value="1"/>
</dbReference>
<dbReference type="EMBL" id="FOLL01000008">
    <property type="protein sequence ID" value="SFC31719.1"/>
    <property type="molecule type" value="Genomic_DNA"/>
</dbReference>
<protein>
    <submittedName>
        <fullName evidence="1">Capsule assembly protein Wzi</fullName>
    </submittedName>
</protein>
<evidence type="ECO:0000313" key="2">
    <source>
        <dbReference type="Proteomes" id="UP000199577"/>
    </source>
</evidence>
<dbReference type="AlphaFoldDB" id="A0A1I1I5J2"/>
<dbReference type="Pfam" id="PF14052">
    <property type="entry name" value="Caps_assemb_Wzi"/>
    <property type="match status" value="1"/>
</dbReference>
<sequence>MMNGKVLVYFLLITIVTCNAFSAHGQWLPVGTMAIEDMYRRQQLLGEVDSNISFAIRPLTNWALKKDDLYRFDSIRTDGSGLHRSSQGDVVFQLMPITASLLYNSTFPTGRNDGPIIPAVGPQGYFSAGFYASYKFLSIQLMPEFVWAANQDYPGFNSENRTHWQQWYRLRGNTIDLPERFGTGGYTKTVLGQSSIRLNFHPVSIGLSTESLWWGPGIHNSLMMTNTAPGFAHLTLNTTRPIRTVIGDFEGQLVGGRLEASGYLPTYNANRQEFHDAFYQPMPDDWRYLSALALTYQPKWVPGLSVGITRAFTMYRSGMRSGLKDWLAVFNSGSAAKREYLDEPGNTRARDQLVSMFARWVIPEAHAEAYVEYGRNDHSWNLRDFFVQLEHSRAYVIGFRKLVGLPRAGEWLNIGIEVTQMEDGKPTIYRPAGTWYRHSGVRHGYTHMGQLLGAGINLGGNLQTLQVSWFKGLKQLGVKLERETHNNDLLYAMRTGDLRRNWVNLSGMAFAEWDYGNFVFSGRMQLTRALNYQYELEENPVNPDNFWGFNAQDKHNFFMNVGAMYRF</sequence>
<accession>A0A1I1I5J2</accession>
<reference evidence="1 2" key="1">
    <citation type="submission" date="2016-10" db="EMBL/GenBank/DDBJ databases">
        <authorList>
            <person name="de Groot N.N."/>
        </authorList>
    </citation>
    <scope>NUCLEOTIDE SEQUENCE [LARGE SCALE GENOMIC DNA]</scope>
    <source>
        <strain evidence="1 2">DSM 22900</strain>
    </source>
</reference>
<name>A0A1I1I5J2_9SPHI</name>
<proteinExistence type="predicted"/>
<dbReference type="RefSeq" id="WP_244518837.1">
    <property type="nucleotide sequence ID" value="NZ_FOLL01000008.1"/>
</dbReference>
<evidence type="ECO:0000313" key="1">
    <source>
        <dbReference type="EMBL" id="SFC31719.1"/>
    </source>
</evidence>
<organism evidence="1 2">
    <name type="scientific">Parapedobacter composti</name>
    <dbReference type="NCBI Taxonomy" id="623281"/>
    <lineage>
        <taxon>Bacteria</taxon>
        <taxon>Pseudomonadati</taxon>
        <taxon>Bacteroidota</taxon>
        <taxon>Sphingobacteriia</taxon>
        <taxon>Sphingobacteriales</taxon>
        <taxon>Sphingobacteriaceae</taxon>
        <taxon>Parapedobacter</taxon>
    </lineage>
</organism>